<gene>
    <name evidence="5" type="ORF">GCM10010968_00630</name>
</gene>
<evidence type="ECO:0000313" key="5">
    <source>
        <dbReference type="EMBL" id="GGN76832.1"/>
    </source>
</evidence>
<evidence type="ECO:0000313" key="6">
    <source>
        <dbReference type="Proteomes" id="UP000626982"/>
    </source>
</evidence>
<comment type="caution">
    <text evidence="5">The sequence shown here is derived from an EMBL/GenBank/DDBJ whole genome shotgun (WGS) entry which is preliminary data.</text>
</comment>
<accession>A0ABQ2KCN8</accession>
<evidence type="ECO:0000256" key="3">
    <source>
        <dbReference type="ARBA" id="ARBA00023163"/>
    </source>
</evidence>
<reference evidence="6" key="1">
    <citation type="journal article" date="2019" name="Int. J. Syst. Evol. Microbiol.">
        <title>The Global Catalogue of Microorganisms (GCM) 10K type strain sequencing project: providing services to taxonomists for standard genome sequencing and annotation.</title>
        <authorList>
            <consortium name="The Broad Institute Genomics Platform"/>
            <consortium name="The Broad Institute Genome Sequencing Center for Infectious Disease"/>
            <person name="Wu L."/>
            <person name="Ma J."/>
        </authorList>
    </citation>
    <scope>NUCLEOTIDE SEQUENCE [LARGE SCALE GENOMIC DNA]</scope>
    <source>
        <strain evidence="6">CGMCC 1.6960</strain>
    </source>
</reference>
<name>A0ABQ2KCN8_9MICO</name>
<sequence>MGTRLADVAAHAGVSVQTVSNALNNPALLKPTTLERVLASVDALGYAPNIQARRLRQRTVSTIGLRIEPVVDNIASSLLDRFLHELTAQADELGRHVLLFTATSDEEEVRKIRRLQSERAADQFVLSGTHPGDARVDALLEAGLPFVAFGRPWDASAPHAWVDVDGAAGTREATEALLDAGHRRIGFVGWPAGSGSGDDRRAGWADAMRERLGIDDAGLERLTARSDDRVGEAVDATAHLLPHVDALVCASDSLAAGAIAAAAPSGRRLPVIGFDNTSLAAGLGFPSIDQSLDEVARAVHAAFADPTSTTLVRPRLVRRDDTRWGIAPVADRGSAPS</sequence>
<evidence type="ECO:0000259" key="4">
    <source>
        <dbReference type="PROSITE" id="PS50932"/>
    </source>
</evidence>
<dbReference type="CDD" id="cd01392">
    <property type="entry name" value="HTH_LacI"/>
    <property type="match status" value="1"/>
</dbReference>
<dbReference type="SUPFAM" id="SSF47413">
    <property type="entry name" value="lambda repressor-like DNA-binding domains"/>
    <property type="match status" value="1"/>
</dbReference>
<feature type="domain" description="HTH lacI-type" evidence="4">
    <location>
        <begin position="3"/>
        <end position="57"/>
    </location>
</feature>
<dbReference type="PROSITE" id="PS50932">
    <property type="entry name" value="HTH_LACI_2"/>
    <property type="match status" value="1"/>
</dbReference>
<dbReference type="InterPro" id="IPR001761">
    <property type="entry name" value="Peripla_BP/Lac1_sug-bd_dom"/>
</dbReference>
<dbReference type="Proteomes" id="UP000626982">
    <property type="component" value="Unassembled WGS sequence"/>
</dbReference>
<dbReference type="InterPro" id="IPR028082">
    <property type="entry name" value="Peripla_BP_I"/>
</dbReference>
<dbReference type="InterPro" id="IPR000843">
    <property type="entry name" value="HTH_LacI"/>
</dbReference>
<dbReference type="Pfam" id="PF00356">
    <property type="entry name" value="LacI"/>
    <property type="match status" value="1"/>
</dbReference>
<dbReference type="Gene3D" id="1.10.260.40">
    <property type="entry name" value="lambda repressor-like DNA-binding domains"/>
    <property type="match status" value="1"/>
</dbReference>
<dbReference type="PANTHER" id="PTHR30146">
    <property type="entry name" value="LACI-RELATED TRANSCRIPTIONAL REPRESSOR"/>
    <property type="match status" value="1"/>
</dbReference>
<keyword evidence="2" id="KW-0238">DNA-binding</keyword>
<dbReference type="PANTHER" id="PTHR30146:SF109">
    <property type="entry name" value="HTH-TYPE TRANSCRIPTIONAL REGULATOR GALS"/>
    <property type="match status" value="1"/>
</dbReference>
<protein>
    <submittedName>
        <fullName evidence="5">Alanine racemase</fullName>
    </submittedName>
</protein>
<dbReference type="SMART" id="SM00354">
    <property type="entry name" value="HTH_LACI"/>
    <property type="match status" value="1"/>
</dbReference>
<keyword evidence="3" id="KW-0804">Transcription</keyword>
<proteinExistence type="predicted"/>
<evidence type="ECO:0000256" key="2">
    <source>
        <dbReference type="ARBA" id="ARBA00023125"/>
    </source>
</evidence>
<dbReference type="InterPro" id="IPR010982">
    <property type="entry name" value="Lambda_DNA-bd_dom_sf"/>
</dbReference>
<keyword evidence="6" id="KW-1185">Reference proteome</keyword>
<dbReference type="RefSeq" id="WP_188714816.1">
    <property type="nucleotide sequence ID" value="NZ_BAABBD010000001.1"/>
</dbReference>
<evidence type="ECO:0000256" key="1">
    <source>
        <dbReference type="ARBA" id="ARBA00023015"/>
    </source>
</evidence>
<dbReference type="Gene3D" id="3.40.50.2300">
    <property type="match status" value="2"/>
</dbReference>
<dbReference type="Pfam" id="PF00532">
    <property type="entry name" value="Peripla_BP_1"/>
    <property type="match status" value="1"/>
</dbReference>
<keyword evidence="1" id="KW-0805">Transcription regulation</keyword>
<dbReference type="SUPFAM" id="SSF53822">
    <property type="entry name" value="Periplasmic binding protein-like I"/>
    <property type="match status" value="1"/>
</dbReference>
<dbReference type="EMBL" id="BMLM01000001">
    <property type="protein sequence ID" value="GGN76832.1"/>
    <property type="molecule type" value="Genomic_DNA"/>
</dbReference>
<organism evidence="5 6">
    <name type="scientific">Agrococcus terreus</name>
    <dbReference type="NCBI Taxonomy" id="574649"/>
    <lineage>
        <taxon>Bacteria</taxon>
        <taxon>Bacillati</taxon>
        <taxon>Actinomycetota</taxon>
        <taxon>Actinomycetes</taxon>
        <taxon>Micrococcales</taxon>
        <taxon>Microbacteriaceae</taxon>
        <taxon>Agrococcus</taxon>
    </lineage>
</organism>
<dbReference type="PROSITE" id="PS00356">
    <property type="entry name" value="HTH_LACI_1"/>
    <property type="match status" value="1"/>
</dbReference>